<evidence type="ECO:0008006" key="3">
    <source>
        <dbReference type="Google" id="ProtNLM"/>
    </source>
</evidence>
<sequence length="74" mass="7251">MATPVPENASAVDAVALVRSGLVALGAVDYALDAVGGDLLTPAVAALAPGGRLVAYSSAAGPSRRTTCSWAPSR</sequence>
<dbReference type="InterPro" id="IPR036291">
    <property type="entry name" value="NAD(P)-bd_dom_sf"/>
</dbReference>
<dbReference type="EMBL" id="BMMM01000020">
    <property type="protein sequence ID" value="GGN87822.1"/>
    <property type="molecule type" value="Genomic_DNA"/>
</dbReference>
<dbReference type="SUPFAM" id="SSF51735">
    <property type="entry name" value="NAD(P)-binding Rossmann-fold domains"/>
    <property type="match status" value="1"/>
</dbReference>
<protein>
    <recommendedName>
        <fullName evidence="3">Oxidoreductase</fullName>
    </recommendedName>
</protein>
<proteinExistence type="predicted"/>
<comment type="caution">
    <text evidence="1">The sequence shown here is derived from an EMBL/GenBank/DDBJ whole genome shotgun (WGS) entry which is preliminary data.</text>
</comment>
<name>A0A917YD74_9ACTN</name>
<accession>A0A917YD74</accession>
<gene>
    <name evidence="1" type="ORF">GCM10011579_081080</name>
</gene>
<evidence type="ECO:0000313" key="1">
    <source>
        <dbReference type="EMBL" id="GGN87822.1"/>
    </source>
</evidence>
<reference evidence="1 2" key="1">
    <citation type="journal article" date="2014" name="Int. J. Syst. Evol. Microbiol.">
        <title>Complete genome sequence of Corynebacterium casei LMG S-19264T (=DSM 44701T), isolated from a smear-ripened cheese.</title>
        <authorList>
            <consortium name="US DOE Joint Genome Institute (JGI-PGF)"/>
            <person name="Walter F."/>
            <person name="Albersmeier A."/>
            <person name="Kalinowski J."/>
            <person name="Ruckert C."/>
        </authorList>
    </citation>
    <scope>NUCLEOTIDE SEQUENCE [LARGE SCALE GENOMIC DNA]</scope>
    <source>
        <strain evidence="1 2">CGMCC 4.7111</strain>
    </source>
</reference>
<organism evidence="1 2">
    <name type="scientific">Streptomyces albiflavescens</name>
    <dbReference type="NCBI Taxonomy" id="1623582"/>
    <lineage>
        <taxon>Bacteria</taxon>
        <taxon>Bacillati</taxon>
        <taxon>Actinomycetota</taxon>
        <taxon>Actinomycetes</taxon>
        <taxon>Kitasatosporales</taxon>
        <taxon>Streptomycetaceae</taxon>
        <taxon>Streptomyces</taxon>
    </lineage>
</organism>
<dbReference type="Proteomes" id="UP000600365">
    <property type="component" value="Unassembled WGS sequence"/>
</dbReference>
<dbReference type="Gene3D" id="3.40.50.720">
    <property type="entry name" value="NAD(P)-binding Rossmann-like Domain"/>
    <property type="match status" value="1"/>
</dbReference>
<dbReference type="AlphaFoldDB" id="A0A917YD74"/>
<evidence type="ECO:0000313" key="2">
    <source>
        <dbReference type="Proteomes" id="UP000600365"/>
    </source>
</evidence>
<keyword evidence="2" id="KW-1185">Reference proteome</keyword>